<evidence type="ECO:0000256" key="1">
    <source>
        <dbReference type="SAM" id="MobiDB-lite"/>
    </source>
</evidence>
<dbReference type="InterPro" id="IPR011990">
    <property type="entry name" value="TPR-like_helical_dom_sf"/>
</dbReference>
<organism evidence="2 3">
    <name type="scientific">Streptomyces afghaniensis 772</name>
    <dbReference type="NCBI Taxonomy" id="1283301"/>
    <lineage>
        <taxon>Bacteria</taxon>
        <taxon>Bacillati</taxon>
        <taxon>Actinomycetota</taxon>
        <taxon>Actinomycetes</taxon>
        <taxon>Kitasatosporales</taxon>
        <taxon>Streptomycetaceae</taxon>
        <taxon>Streptomyces</taxon>
    </lineage>
</organism>
<gene>
    <name evidence="2" type="ORF">STAFG_0084</name>
</gene>
<dbReference type="EMBL" id="AOPY01000424">
    <property type="protein sequence ID" value="EPJ42860.1"/>
    <property type="molecule type" value="Genomic_DNA"/>
</dbReference>
<protein>
    <submittedName>
        <fullName evidence="2">Uncharacterized protein</fullName>
    </submittedName>
</protein>
<dbReference type="Gene3D" id="1.25.40.10">
    <property type="entry name" value="Tetratricopeptide repeat domain"/>
    <property type="match status" value="1"/>
</dbReference>
<evidence type="ECO:0000313" key="3">
    <source>
        <dbReference type="Proteomes" id="UP000015001"/>
    </source>
</evidence>
<proteinExistence type="predicted"/>
<sequence length="70" mass="7574">MLREVAQARARAGRYEQAEELARQIPTADVAWATLCSIVRIMADGGEADRAEALARTPRAPGRTGPSRPL</sequence>
<feature type="region of interest" description="Disordered" evidence="1">
    <location>
        <begin position="49"/>
        <end position="70"/>
    </location>
</feature>
<dbReference type="HOGENOM" id="CLU_2755953_0_0_11"/>
<keyword evidence="3" id="KW-1185">Reference proteome</keyword>
<dbReference type="PATRIC" id="fig|1283301.3.peg.78"/>
<evidence type="ECO:0000313" key="2">
    <source>
        <dbReference type="EMBL" id="EPJ42860.1"/>
    </source>
</evidence>
<reference evidence="2 3" key="1">
    <citation type="submission" date="2013-02" db="EMBL/GenBank/DDBJ databases">
        <title>Draft Genome Sequence of Streptomyces afghaniensis, Which Produces Compounds of the Julimycin B-Complex.</title>
        <authorList>
            <person name="Gruening B.A."/>
            <person name="Praeg A."/>
            <person name="Erxleben A."/>
            <person name="Guenther S."/>
            <person name="Fiedler H.-P."/>
            <person name="Goodfellow M."/>
            <person name="Mueller M."/>
        </authorList>
    </citation>
    <scope>NUCLEOTIDE SEQUENCE [LARGE SCALE GENOMIC DNA]</scope>
    <source>
        <strain evidence="2 3">772</strain>
    </source>
</reference>
<name>S4N1X2_9ACTN</name>
<comment type="caution">
    <text evidence="2">The sequence shown here is derived from an EMBL/GenBank/DDBJ whole genome shotgun (WGS) entry which is preliminary data.</text>
</comment>
<dbReference type="Proteomes" id="UP000015001">
    <property type="component" value="Unassembled WGS sequence"/>
</dbReference>
<accession>S4N1X2</accession>
<dbReference type="AlphaFoldDB" id="S4N1X2"/>